<name>A0A9P4I6U5_9PEZI</name>
<feature type="compositionally biased region" description="Basic and acidic residues" evidence="5">
    <location>
        <begin position="12"/>
        <end position="23"/>
    </location>
</feature>
<dbReference type="PANTHER" id="PTHR23501">
    <property type="entry name" value="MAJOR FACILITATOR SUPERFAMILY"/>
    <property type="match status" value="1"/>
</dbReference>
<dbReference type="GO" id="GO:0022857">
    <property type="term" value="F:transmembrane transporter activity"/>
    <property type="evidence" value="ECO:0007669"/>
    <property type="project" value="InterPro"/>
</dbReference>
<sequence length="548" mass="59429">MAPRPTPSSYFTKDERVGDLSPPKDVEIAKESEPEWKPNRAEYLVVSCLALASLIVSLDATIFVTILPEITRDLHGTSTEAFWIGTTYLLTSAVFQCFIVSLSDIFGRRPLLIVSLALFTIGTIVCCTAPNFTQLLAGRCVQGVGGGGVIAFAQVILTDIIPLRQRPSFIAIVQAAWAVGTVSGPLLGGAIAQSTTWRWVFYLNFPICAISLIMAPLVVKLEAPRAFSFKLFLEVDWVGAFLFIASTTSFLIGVLWGGSQFPWDSWHTLVPLILGAAGVGASIIWEVYGTSTPFLRLSIFSNVSSVAAYFGAFTQGMLLFCILYYIPLYLRVTQDFSPLLTGVGCMPVTVILLPSSAIVGALMRKYGVFRPAIWVGWTITILSQGLLILLDADTKTWVWVVIFCVVGGGHGLILMAVGYSIQAVTDPKIVAYATAMYTFLRSFGFCVGVAIGSAVFQNRLEQELKNLHLPPGAATDSEGFVTILHSMPTSSPARHAYNVAYAKGIQTVFLVLTILAALGGLSSLFIKHRSTDKALASEHRLSQRSEKR</sequence>
<feature type="transmembrane region" description="Helical" evidence="6">
    <location>
        <begin position="111"/>
        <end position="132"/>
    </location>
</feature>
<dbReference type="PANTHER" id="PTHR23501:SF94">
    <property type="entry name" value="MAJOR FACILITATOR SUPERFAMILY (MFS) PROFILE DOMAIN-CONTAINING PROTEIN"/>
    <property type="match status" value="1"/>
</dbReference>
<keyword evidence="3 6" id="KW-1133">Transmembrane helix</keyword>
<dbReference type="OrthoDB" id="2351791at2759"/>
<feature type="transmembrane region" description="Helical" evidence="6">
    <location>
        <begin position="306"/>
        <end position="327"/>
    </location>
</feature>
<comment type="caution">
    <text evidence="7">The sequence shown here is derived from an EMBL/GenBank/DDBJ whole genome shotgun (WGS) entry which is preliminary data.</text>
</comment>
<dbReference type="Proteomes" id="UP000799772">
    <property type="component" value="Unassembled WGS sequence"/>
</dbReference>
<feature type="transmembrane region" description="Helical" evidence="6">
    <location>
        <begin position="43"/>
        <end position="66"/>
    </location>
</feature>
<keyword evidence="2 6" id="KW-0812">Transmembrane</keyword>
<dbReference type="InterPro" id="IPR036259">
    <property type="entry name" value="MFS_trans_sf"/>
</dbReference>
<feature type="transmembrane region" description="Helical" evidence="6">
    <location>
        <begin position="504"/>
        <end position="526"/>
    </location>
</feature>
<proteinExistence type="predicted"/>
<feature type="transmembrane region" description="Helical" evidence="6">
    <location>
        <begin position="81"/>
        <end position="99"/>
    </location>
</feature>
<dbReference type="InterPro" id="IPR011701">
    <property type="entry name" value="MFS"/>
</dbReference>
<accession>A0A9P4I6U5</accession>
<feature type="transmembrane region" description="Helical" evidence="6">
    <location>
        <begin position="231"/>
        <end position="256"/>
    </location>
</feature>
<reference evidence="7" key="1">
    <citation type="journal article" date="2020" name="Stud. Mycol.">
        <title>101 Dothideomycetes genomes: a test case for predicting lifestyles and emergence of pathogens.</title>
        <authorList>
            <person name="Haridas S."/>
            <person name="Albert R."/>
            <person name="Binder M."/>
            <person name="Bloem J."/>
            <person name="Labutti K."/>
            <person name="Salamov A."/>
            <person name="Andreopoulos B."/>
            <person name="Baker S."/>
            <person name="Barry K."/>
            <person name="Bills G."/>
            <person name="Bluhm B."/>
            <person name="Cannon C."/>
            <person name="Castanera R."/>
            <person name="Culley D."/>
            <person name="Daum C."/>
            <person name="Ezra D."/>
            <person name="Gonzalez J."/>
            <person name="Henrissat B."/>
            <person name="Kuo A."/>
            <person name="Liang C."/>
            <person name="Lipzen A."/>
            <person name="Lutzoni F."/>
            <person name="Magnuson J."/>
            <person name="Mondo S."/>
            <person name="Nolan M."/>
            <person name="Ohm R."/>
            <person name="Pangilinan J."/>
            <person name="Park H.-J."/>
            <person name="Ramirez L."/>
            <person name="Alfaro M."/>
            <person name="Sun H."/>
            <person name="Tritt A."/>
            <person name="Yoshinaga Y."/>
            <person name="Zwiers L.-H."/>
            <person name="Turgeon B."/>
            <person name="Goodwin S."/>
            <person name="Spatafora J."/>
            <person name="Crous P."/>
            <person name="Grigoriev I."/>
        </authorList>
    </citation>
    <scope>NUCLEOTIDE SEQUENCE</scope>
    <source>
        <strain evidence="7">CBS 133067</strain>
    </source>
</reference>
<feature type="region of interest" description="Disordered" evidence="5">
    <location>
        <begin position="1"/>
        <end position="23"/>
    </location>
</feature>
<dbReference type="Gene3D" id="1.20.1250.20">
    <property type="entry name" value="MFS general substrate transporter like domains"/>
    <property type="match status" value="1"/>
</dbReference>
<evidence type="ECO:0000256" key="5">
    <source>
        <dbReference type="SAM" id="MobiDB-lite"/>
    </source>
</evidence>
<feature type="transmembrane region" description="Helical" evidence="6">
    <location>
        <begin position="199"/>
        <end position="219"/>
    </location>
</feature>
<feature type="transmembrane region" description="Helical" evidence="6">
    <location>
        <begin position="429"/>
        <end position="456"/>
    </location>
</feature>
<evidence type="ECO:0000256" key="1">
    <source>
        <dbReference type="ARBA" id="ARBA00004141"/>
    </source>
</evidence>
<feature type="transmembrane region" description="Helical" evidence="6">
    <location>
        <begin position="169"/>
        <end position="193"/>
    </location>
</feature>
<protein>
    <submittedName>
        <fullName evidence="7">MFS general substrate transporter</fullName>
    </submittedName>
</protein>
<evidence type="ECO:0000256" key="2">
    <source>
        <dbReference type="ARBA" id="ARBA00022692"/>
    </source>
</evidence>
<feature type="transmembrane region" description="Helical" evidence="6">
    <location>
        <begin position="396"/>
        <end position="417"/>
    </location>
</feature>
<dbReference type="GO" id="GO:0005886">
    <property type="term" value="C:plasma membrane"/>
    <property type="evidence" value="ECO:0007669"/>
    <property type="project" value="TreeGrafter"/>
</dbReference>
<evidence type="ECO:0000256" key="3">
    <source>
        <dbReference type="ARBA" id="ARBA00022989"/>
    </source>
</evidence>
<comment type="subcellular location">
    <subcellularLocation>
        <location evidence="1">Membrane</location>
        <topology evidence="1">Multi-pass membrane protein</topology>
    </subcellularLocation>
</comment>
<feature type="transmembrane region" description="Helical" evidence="6">
    <location>
        <begin position="268"/>
        <end position="285"/>
    </location>
</feature>
<dbReference type="Gene3D" id="1.20.1720.10">
    <property type="entry name" value="Multidrug resistance protein D"/>
    <property type="match status" value="1"/>
</dbReference>
<dbReference type="PRINTS" id="PR01036">
    <property type="entry name" value="TCRTETB"/>
</dbReference>
<feature type="transmembrane region" description="Helical" evidence="6">
    <location>
        <begin position="339"/>
        <end position="360"/>
    </location>
</feature>
<dbReference type="SUPFAM" id="SSF103473">
    <property type="entry name" value="MFS general substrate transporter"/>
    <property type="match status" value="1"/>
</dbReference>
<dbReference type="AlphaFoldDB" id="A0A9P4I6U5"/>
<keyword evidence="8" id="KW-1185">Reference proteome</keyword>
<evidence type="ECO:0000313" key="7">
    <source>
        <dbReference type="EMBL" id="KAF2096231.1"/>
    </source>
</evidence>
<dbReference type="Pfam" id="PF07690">
    <property type="entry name" value="MFS_1"/>
    <property type="match status" value="1"/>
</dbReference>
<organism evidence="7 8">
    <name type="scientific">Rhizodiscina lignyota</name>
    <dbReference type="NCBI Taxonomy" id="1504668"/>
    <lineage>
        <taxon>Eukaryota</taxon>
        <taxon>Fungi</taxon>
        <taxon>Dikarya</taxon>
        <taxon>Ascomycota</taxon>
        <taxon>Pezizomycotina</taxon>
        <taxon>Dothideomycetes</taxon>
        <taxon>Pleosporomycetidae</taxon>
        <taxon>Aulographales</taxon>
        <taxon>Rhizodiscinaceae</taxon>
        <taxon>Rhizodiscina</taxon>
    </lineage>
</organism>
<dbReference type="EMBL" id="ML978130">
    <property type="protein sequence ID" value="KAF2096231.1"/>
    <property type="molecule type" value="Genomic_DNA"/>
</dbReference>
<evidence type="ECO:0000313" key="8">
    <source>
        <dbReference type="Proteomes" id="UP000799772"/>
    </source>
</evidence>
<gene>
    <name evidence="7" type="ORF">NA57DRAFT_59287</name>
</gene>
<evidence type="ECO:0000256" key="6">
    <source>
        <dbReference type="SAM" id="Phobius"/>
    </source>
</evidence>
<evidence type="ECO:0000256" key="4">
    <source>
        <dbReference type="ARBA" id="ARBA00023136"/>
    </source>
</evidence>
<feature type="transmembrane region" description="Helical" evidence="6">
    <location>
        <begin position="372"/>
        <end position="390"/>
    </location>
</feature>
<keyword evidence="4 6" id="KW-0472">Membrane</keyword>